<dbReference type="EMBL" id="LHPH01000004">
    <property type="protein sequence ID" value="KPH64627.1"/>
    <property type="molecule type" value="Genomic_DNA"/>
</dbReference>
<gene>
    <name evidence="1" type="ORF">ADS77_04960</name>
</gene>
<evidence type="ECO:0000313" key="2">
    <source>
        <dbReference type="Proteomes" id="UP000037848"/>
    </source>
</evidence>
<evidence type="ECO:0000313" key="1">
    <source>
        <dbReference type="EMBL" id="KPH64627.1"/>
    </source>
</evidence>
<accession>A0A0N1MWM6</accession>
<dbReference type="AlphaFoldDB" id="A0A0N1MWM6"/>
<evidence type="ECO:0008006" key="3">
    <source>
        <dbReference type="Google" id="ProtNLM"/>
    </source>
</evidence>
<organism evidence="1 2">
    <name type="scientific">Pseudoalteromonas porphyrae</name>
    <dbReference type="NCBI Taxonomy" id="187330"/>
    <lineage>
        <taxon>Bacteria</taxon>
        <taxon>Pseudomonadati</taxon>
        <taxon>Pseudomonadota</taxon>
        <taxon>Gammaproteobacteria</taxon>
        <taxon>Alteromonadales</taxon>
        <taxon>Pseudoalteromonadaceae</taxon>
        <taxon>Pseudoalteromonas</taxon>
    </lineage>
</organism>
<dbReference type="Gene3D" id="1.25.40.10">
    <property type="entry name" value="Tetratricopeptide repeat domain"/>
    <property type="match status" value="1"/>
</dbReference>
<dbReference type="InterPro" id="IPR011990">
    <property type="entry name" value="TPR-like_helical_dom_sf"/>
</dbReference>
<dbReference type="STRING" id="187330.AMS58_19805"/>
<comment type="caution">
    <text evidence="1">The sequence shown here is derived from an EMBL/GenBank/DDBJ whole genome shotgun (WGS) entry which is preliminary data.</text>
</comment>
<name>A0A0N1MWM6_9GAMM</name>
<dbReference type="PATRIC" id="fig|187330.3.peg.2752"/>
<keyword evidence="2" id="KW-1185">Reference proteome</keyword>
<reference evidence="1 2" key="1">
    <citation type="submission" date="2015-08" db="EMBL/GenBank/DDBJ databases">
        <title>Draft Genome Sequence of Pseudoalteromonas porphyrae UCD-SED14.</title>
        <authorList>
            <person name="Coil D.A."/>
            <person name="Jospin G."/>
            <person name="Lee R.D."/>
            <person name="Eisen J.A."/>
        </authorList>
    </citation>
    <scope>NUCLEOTIDE SEQUENCE [LARGE SCALE GENOMIC DNA]</scope>
    <source>
        <strain evidence="1 2">UCD-SED14</strain>
    </source>
</reference>
<dbReference type="SUPFAM" id="SSF48452">
    <property type="entry name" value="TPR-like"/>
    <property type="match status" value="1"/>
</dbReference>
<proteinExistence type="predicted"/>
<dbReference type="Pfam" id="PF13424">
    <property type="entry name" value="TPR_12"/>
    <property type="match status" value="1"/>
</dbReference>
<sequence>MCIMPKPAYSSEHFSDHEQYCLNQAAENCLELISNNLLQAQPKSTNWYKLKSYQLDYFYDTLNYNQIIKQIEPLIDDESLPSVFKSQLYFYYAKALNGSDNNELAQVYADKAIAKLEDMYQAFENPLRLVELANLHYVFGNKELAYQILLSVGNRYSKSRDAIFNFELNSNKANVLHAWGDFNKAAKFRKLALDWISNSDHQTKIIIAQGNLARTYQLAGKYELAINYYLASLSYMDGKESNVHYPIYLLRLAETHMQMGSLALAAKNLKQVNKQGLKAGHLALYTKLDSALSNVKIK</sequence>
<protein>
    <recommendedName>
        <fullName evidence="3">Tetratricopeptide repeat protein</fullName>
    </recommendedName>
</protein>
<dbReference type="Proteomes" id="UP000037848">
    <property type="component" value="Unassembled WGS sequence"/>
</dbReference>